<proteinExistence type="predicted"/>
<feature type="domain" description="Transcription regulator PadR N-terminal" evidence="1">
    <location>
        <begin position="16"/>
        <end position="85"/>
    </location>
</feature>
<dbReference type="InterPro" id="IPR005149">
    <property type="entry name" value="Tscrpt_reg_PadR_N"/>
</dbReference>
<dbReference type="PANTHER" id="PTHR33169:SF14">
    <property type="entry name" value="TRANSCRIPTIONAL REGULATOR RV3488"/>
    <property type="match status" value="1"/>
</dbReference>
<dbReference type="InterPro" id="IPR036388">
    <property type="entry name" value="WH-like_DNA-bd_sf"/>
</dbReference>
<accession>A0AA44U4Y2</accession>
<evidence type="ECO:0000259" key="1">
    <source>
        <dbReference type="Pfam" id="PF03551"/>
    </source>
</evidence>
<sequence>MDDLLQFRRGAVELAVLQLLAGREVYGGELVDLLGQYGALATTRGTVYPMLSRLRSSGLVETTWHESPSGPPRRYYRLTPEGESARLRRADAWRGLVHDMSNLMYARGEDQ</sequence>
<evidence type="ECO:0000313" key="2">
    <source>
        <dbReference type="EMBL" id="PHJ27642.1"/>
    </source>
</evidence>
<dbReference type="RefSeq" id="WP_002545919.1">
    <property type="nucleotide sequence ID" value="NZ_CAJTKC010000001.1"/>
</dbReference>
<dbReference type="Gene3D" id="1.10.10.10">
    <property type="entry name" value="Winged helix-like DNA-binding domain superfamily/Winged helix DNA-binding domain"/>
    <property type="match status" value="1"/>
</dbReference>
<name>A0AA44U4Y2_CUTAC</name>
<dbReference type="InterPro" id="IPR052509">
    <property type="entry name" value="Metal_resp_DNA-bind_regulator"/>
</dbReference>
<protein>
    <submittedName>
        <fullName evidence="2">PadR family transcriptional regulator</fullName>
    </submittedName>
</protein>
<organism evidence="2 3">
    <name type="scientific">Cutibacterium acnes</name>
    <name type="common">Propionibacterium acnes</name>
    <dbReference type="NCBI Taxonomy" id="1747"/>
    <lineage>
        <taxon>Bacteria</taxon>
        <taxon>Bacillati</taxon>
        <taxon>Actinomycetota</taxon>
        <taxon>Actinomycetes</taxon>
        <taxon>Propionibacteriales</taxon>
        <taxon>Propionibacteriaceae</taxon>
        <taxon>Cutibacterium</taxon>
    </lineage>
</organism>
<dbReference type="InterPro" id="IPR036390">
    <property type="entry name" value="WH_DNA-bd_sf"/>
</dbReference>
<gene>
    <name evidence="2" type="ORF">APS60_06980</name>
</gene>
<dbReference type="Proteomes" id="UP000223982">
    <property type="component" value="Unassembled WGS sequence"/>
</dbReference>
<dbReference type="PANTHER" id="PTHR33169">
    <property type="entry name" value="PADR-FAMILY TRANSCRIPTIONAL REGULATOR"/>
    <property type="match status" value="1"/>
</dbReference>
<evidence type="ECO:0000313" key="3">
    <source>
        <dbReference type="Proteomes" id="UP000223982"/>
    </source>
</evidence>
<dbReference type="AlphaFoldDB" id="A0AA44U4Y2"/>
<dbReference type="SUPFAM" id="SSF46785">
    <property type="entry name" value="Winged helix' DNA-binding domain"/>
    <property type="match status" value="1"/>
</dbReference>
<dbReference type="EMBL" id="LKVB01000004">
    <property type="protein sequence ID" value="PHJ27642.1"/>
    <property type="molecule type" value="Genomic_DNA"/>
</dbReference>
<dbReference type="Pfam" id="PF03551">
    <property type="entry name" value="PadR"/>
    <property type="match status" value="1"/>
</dbReference>
<reference evidence="2 3" key="1">
    <citation type="submission" date="2017-02" db="EMBL/GenBank/DDBJ databases">
        <title>Prevalence of linear plasmids in Propionibacterium acnes isolates obtained from cancerous prostatic tissue.</title>
        <authorList>
            <person name="Davidsson S."/>
            <person name="Bruggemann H."/>
        </authorList>
    </citation>
    <scope>NUCLEOTIDE SEQUENCE [LARGE SCALE GENOMIC DNA]</scope>
    <source>
        <strain evidence="2 3">09-9</strain>
    </source>
</reference>
<comment type="caution">
    <text evidence="2">The sequence shown here is derived from an EMBL/GenBank/DDBJ whole genome shotgun (WGS) entry which is preliminary data.</text>
</comment>